<dbReference type="RefSeq" id="WP_381514749.1">
    <property type="nucleotide sequence ID" value="NZ_JBHUEL010000010.1"/>
</dbReference>
<organism evidence="2 3">
    <name type="scientific">Sphingorhabdus buctiana</name>
    <dbReference type="NCBI Taxonomy" id="1508805"/>
    <lineage>
        <taxon>Bacteria</taxon>
        <taxon>Pseudomonadati</taxon>
        <taxon>Pseudomonadota</taxon>
        <taxon>Alphaproteobacteria</taxon>
        <taxon>Sphingomonadales</taxon>
        <taxon>Sphingomonadaceae</taxon>
        <taxon>Sphingorhabdus</taxon>
    </lineage>
</organism>
<evidence type="ECO:0000256" key="1">
    <source>
        <dbReference type="SAM" id="MobiDB-lite"/>
    </source>
</evidence>
<name>A0ABW4MF36_9SPHN</name>
<accession>A0ABW4MF36</accession>
<dbReference type="Proteomes" id="UP001597215">
    <property type="component" value="Unassembled WGS sequence"/>
</dbReference>
<reference evidence="3" key="1">
    <citation type="journal article" date="2019" name="Int. J. Syst. Evol. Microbiol.">
        <title>The Global Catalogue of Microorganisms (GCM) 10K type strain sequencing project: providing services to taxonomists for standard genome sequencing and annotation.</title>
        <authorList>
            <consortium name="The Broad Institute Genomics Platform"/>
            <consortium name="The Broad Institute Genome Sequencing Center for Infectious Disease"/>
            <person name="Wu L."/>
            <person name="Ma J."/>
        </authorList>
    </citation>
    <scope>NUCLEOTIDE SEQUENCE [LARGE SCALE GENOMIC DNA]</scope>
    <source>
        <strain evidence="3">CGMCC 1.12449</strain>
    </source>
</reference>
<keyword evidence="3" id="KW-1185">Reference proteome</keyword>
<comment type="caution">
    <text evidence="2">The sequence shown here is derived from an EMBL/GenBank/DDBJ whole genome shotgun (WGS) entry which is preliminary data.</text>
</comment>
<evidence type="ECO:0000313" key="2">
    <source>
        <dbReference type="EMBL" id="MFD1767400.1"/>
    </source>
</evidence>
<feature type="region of interest" description="Disordered" evidence="1">
    <location>
        <begin position="25"/>
        <end position="57"/>
    </location>
</feature>
<proteinExistence type="predicted"/>
<sequence>MIDNLSILLSHGLLLLAFWLLTRRDDLDSEPPPPPDAEPQGFAVRRPRASKEQPGDA</sequence>
<dbReference type="EMBL" id="JBHUEL010000010">
    <property type="protein sequence ID" value="MFD1767400.1"/>
    <property type="molecule type" value="Genomic_DNA"/>
</dbReference>
<evidence type="ECO:0000313" key="3">
    <source>
        <dbReference type="Proteomes" id="UP001597215"/>
    </source>
</evidence>
<protein>
    <submittedName>
        <fullName evidence="2">Uncharacterized protein</fullName>
    </submittedName>
</protein>
<gene>
    <name evidence="2" type="ORF">ACFSAG_11180</name>
</gene>